<gene>
    <name evidence="2" type="ORF">PQU93_16995</name>
</gene>
<dbReference type="EMBL" id="JAQQKY010000012">
    <property type="protein sequence ID" value="MDC7692466.1"/>
    <property type="molecule type" value="Genomic_DNA"/>
</dbReference>
<evidence type="ECO:0000313" key="3">
    <source>
        <dbReference type="Proteomes" id="UP001221566"/>
    </source>
</evidence>
<reference evidence="2 3" key="1">
    <citation type="submission" date="2023-01" db="EMBL/GenBank/DDBJ databases">
        <title>Novel species of the genus Vogesella isolated from rivers.</title>
        <authorList>
            <person name="Lu H."/>
        </authorList>
    </citation>
    <scope>NUCLEOTIDE SEQUENCE [LARGE SCALE GENOMIC DNA]</scope>
    <source>
        <strain evidence="2 3">SH7W</strain>
    </source>
</reference>
<evidence type="ECO:0000256" key="1">
    <source>
        <dbReference type="SAM" id="Coils"/>
    </source>
</evidence>
<proteinExistence type="predicted"/>
<keyword evidence="3" id="KW-1185">Reference proteome</keyword>
<organism evidence="2 3">
    <name type="scientific">Vogesella indigofera</name>
    <name type="common">Pseudomonas indigofera</name>
    <dbReference type="NCBI Taxonomy" id="45465"/>
    <lineage>
        <taxon>Bacteria</taxon>
        <taxon>Pseudomonadati</taxon>
        <taxon>Pseudomonadota</taxon>
        <taxon>Betaproteobacteria</taxon>
        <taxon>Neisseriales</taxon>
        <taxon>Chromobacteriaceae</taxon>
        <taxon>Vogesella</taxon>
    </lineage>
</organism>
<protein>
    <recommendedName>
        <fullName evidence="4">Restart primosome assembly protein PriC</fullName>
    </recommendedName>
</protein>
<accession>A0ABT5I8F0</accession>
<dbReference type="RefSeq" id="WP_272804077.1">
    <property type="nucleotide sequence ID" value="NZ_JAQQKY010000012.1"/>
</dbReference>
<keyword evidence="1" id="KW-0175">Coiled coil</keyword>
<comment type="caution">
    <text evidence="2">The sequence shown here is derived from an EMBL/GenBank/DDBJ whole genome shotgun (WGS) entry which is preliminary data.</text>
</comment>
<sequence>MDESNLETILKEIEEMQCIKERTADLYVDTPIKKPFKFAIAQHLVNVYSSQSGLCAKQSEPEFIWIEILYRKRLNRSHDERTITSCLKDGLIKIITSFDKVLKIEQHNEYNRKLIKLTVVTPEKMKSCISAMEEDNNKWYQQIAEHENEIKAAKYKIIKAERNLSLVLYKHPYEDEL</sequence>
<evidence type="ECO:0000313" key="2">
    <source>
        <dbReference type="EMBL" id="MDC7692466.1"/>
    </source>
</evidence>
<name>A0ABT5I8F0_VOGIN</name>
<feature type="coiled-coil region" evidence="1">
    <location>
        <begin position="129"/>
        <end position="163"/>
    </location>
</feature>
<evidence type="ECO:0008006" key="4">
    <source>
        <dbReference type="Google" id="ProtNLM"/>
    </source>
</evidence>
<dbReference type="Proteomes" id="UP001221566">
    <property type="component" value="Unassembled WGS sequence"/>
</dbReference>